<dbReference type="EMBL" id="PYSW02000079">
    <property type="protein sequence ID" value="KAG2370809.1"/>
    <property type="molecule type" value="Genomic_DNA"/>
</dbReference>
<organism evidence="1 2">
    <name type="scientific">Naegleria lovaniensis</name>
    <name type="common">Amoeba</name>
    <dbReference type="NCBI Taxonomy" id="51637"/>
    <lineage>
        <taxon>Eukaryota</taxon>
        <taxon>Discoba</taxon>
        <taxon>Heterolobosea</taxon>
        <taxon>Tetramitia</taxon>
        <taxon>Eutetramitia</taxon>
        <taxon>Vahlkampfiidae</taxon>
        <taxon>Naegleria</taxon>
    </lineage>
</organism>
<name>A0AA88KBD2_NAELO</name>
<dbReference type="RefSeq" id="XP_044541673.1">
    <property type="nucleotide sequence ID" value="XM_044690188.1"/>
</dbReference>
<dbReference type="Proteomes" id="UP000816034">
    <property type="component" value="Unassembled WGS sequence"/>
</dbReference>
<accession>A0AA88KBD2</accession>
<dbReference type="AlphaFoldDB" id="A0AA88KBD2"/>
<reference evidence="1 2" key="1">
    <citation type="journal article" date="2018" name="BMC Genomics">
        <title>The genome of Naegleria lovaniensis, the basis for a comparative approach to unravel pathogenicity factors of the human pathogenic amoeba N. fowleri.</title>
        <authorList>
            <person name="Liechti N."/>
            <person name="Schurch N."/>
            <person name="Bruggmann R."/>
            <person name="Wittwer M."/>
        </authorList>
    </citation>
    <scope>NUCLEOTIDE SEQUENCE [LARGE SCALE GENOMIC DNA]</scope>
    <source>
        <strain evidence="1 2">ATCC 30569</strain>
    </source>
</reference>
<proteinExistence type="predicted"/>
<gene>
    <name evidence="1" type="ORF">C9374_014224</name>
</gene>
<sequence>MVEKAHLRELNNQSLRYEKKVNSDIKKIEDKYSQDLKKEQDESNILEATEKMLQFKMQFVTNEDGQQLMETMEKVMSMLKGREELPDGNYISVTRAINYYSQLKEAAEKNIFTVEYFKKFLREHKEFGVFACNFEDYYSQPTPDLSCDRSIFAPHDHGSTIVGTKQDIQDVGSETLEKSTTKYILDPQRVSTIPERKCQSLNMMFCIE</sequence>
<keyword evidence="2" id="KW-1185">Reference proteome</keyword>
<protein>
    <submittedName>
        <fullName evidence="1">Uncharacterized protein</fullName>
    </submittedName>
</protein>
<evidence type="ECO:0000313" key="2">
    <source>
        <dbReference type="Proteomes" id="UP000816034"/>
    </source>
</evidence>
<dbReference type="GeneID" id="68106677"/>
<comment type="caution">
    <text evidence="1">The sequence shown here is derived from an EMBL/GenBank/DDBJ whole genome shotgun (WGS) entry which is preliminary data.</text>
</comment>
<evidence type="ECO:0000313" key="1">
    <source>
        <dbReference type="EMBL" id="KAG2370809.1"/>
    </source>
</evidence>